<evidence type="ECO:0000313" key="4">
    <source>
        <dbReference type="EMBL" id="EGD77675.1"/>
    </source>
</evidence>
<feature type="region of interest" description="Disordered" evidence="1">
    <location>
        <begin position="1322"/>
        <end position="1375"/>
    </location>
</feature>
<feature type="compositionally biased region" description="Low complexity" evidence="1">
    <location>
        <begin position="149"/>
        <end position="162"/>
    </location>
</feature>
<feature type="region of interest" description="Disordered" evidence="1">
    <location>
        <begin position="362"/>
        <end position="404"/>
    </location>
</feature>
<feature type="compositionally biased region" description="Low complexity" evidence="1">
    <location>
        <begin position="795"/>
        <end position="805"/>
    </location>
</feature>
<feature type="region of interest" description="Disordered" evidence="1">
    <location>
        <begin position="987"/>
        <end position="1041"/>
    </location>
</feature>
<dbReference type="OrthoDB" id="2162143at2759"/>
<name>F2UKM6_SALR5</name>
<sequence length="1894" mass="202021">MQQPQQQEGEVASLQATLTERHNAAVEQLQATRPRRTRPHTTTTDLEDDDDDDDGNDDGDDDHNDDGARRTSPGRAEGTRASRRRRAARMRDRGGNGSLFGSEASGSDLTAASAGRDTQTGLRRQGAQASGAATASAVPSRMQRRRMRSQLSTSSASSSTGSVFGNPRSAASSSLGHSTTPQLRPVAGGRGSSGGIKAPTAAAMHSFSIGDSRPRRRRTRGGSGWRTLASRSAQAQGSSTQQQAKPLSQRALASTESFISPVAAADGVEETSFSSRHRRGRQQRRGRDTDADTLLEEDEGEDQDEEHQGDSGGGDGDNAGPSSKPTVHEFLAGLDAHIGLWGDEADAVATTFVPASTRLAPAKALRRRRHDGDRDDRAEEGEEELLHSDEEGEEGGGGGGSAVAPSVHSLLRRVRERWDEVASSRGRARHTDTGGGVDLFPLFSQLYTPGPALVPRAVLQHAVARLASAKRGDGWIAFADSLSSPLASDLYNMLLHSPFDSTLARVRVENAHAHNDEDAVSALDTSAASAEAAGMRRLASGLEVAHVLASPLQGGKYTHAAAQYDTLTLHLHAIDIRFHPLSSDEQVLASQLIALQQRFEALNAPARIPLMHEKLSVLSTNVANAFAYTRDPADVDVLGDVSALHTALSALPKDQAARVRTSLQDVIALETERDFVLREVGRILQNMISLWRDIKALRVSQGFTGTKVDLKFDRVPNSEQEDERLRLQCHRRAVFHATALHILNTLDKRSGASKTSQGAGSRGERPAGEPGGNDRDEQGVDDDDRGGRVQNREQASNASAVAAAREWAGGEADRISERMARSWAPPGQDTLIPVLRFTARIADDDECPQYEVNRRAAATSLKGHVTVYCVDKKVDQVPISNIDGSTMTATLSRTLSLQVLSRRTPVVAIAIHLSAAATTRPVYLGGVYVPATHIGARPLLDASRAQPAEVESHHLSRPGVVVEGHMHDPTFCSATVHYTLSVPSGGSGGNNTGAGGGGDGSARAGAAAQGARQRPSPTAGVPAGITDPNDPRQPTAAGDVGGGGVALQSMLEAQLRQRQLAARHFRLHQSRADTLDLLGSHAPRRSAVDGVTAFGGGDHAQALDTSGPLNESASLVPTIPAVEDPLLARLHSLVHLNKEQFAATLAHLARLHQQRQQQAKDKPRLSDVVSEEALPSFKSLGAAILRFFAQRRPLRPQRVPQRAAARLQPTKLVVFVRLGRMYNVPAFVDAGGAGTGRGGGGGGVLGTSGGGAAGGGGGRRRRARQATMSARMATMTSGDGPSGANINGAAYSITVSLQGTDQTSGIAVGPNPTFNEEMEFAYHPPPQGSKRQSKAVHGVHATGGRPHGNGGGGGGSGSGIASGGAGGDHPTEDSDDHLMMSLFQHVASDSNTPTSRVLVAVFSLPMATLLAQSRIQGTFSFSLPTILHRFDIPGPGADVRFFSIDDEEREIDIHPAPVSTRLDRLKNTQPPCRCSVFLALNPPVRVPNPPPARAFSHEDAAHITFASNLVASFQSKHAGRRFHACANTLTGYKVFLNRFVHPQPLGEDVLPDIPRDDLLARMTARARFVSLLPQADVATHLAGTGQDMWATCEQTLQLGACNAHERAVLLANLLLGLDERLAAWVVLGVSVPDGPTAFVLAQLPVGMRSAGNSRDSDDSGSDDEASSRQQSLTSGSGTLLLWSPSSGQPYACTDTAVPLSCIGTVFNQSNIWLNQQEFDDPARMTFNLDSKPAWLPIFGQHHFSIDLATAKREAVLLPRASAEHARQIDETLEQLLVREVEGWRKRRITRWNQHVARALRTSLSAAEKLVLFNSMTVLGDSLPSLMQVQHAYDVRGFAFTAPLVPVTQLVQRVKLSGVWDFDDAVQQLALAVRTVPYPCNVFASWVYIVTLKPR</sequence>
<keyword evidence="5" id="KW-1185">Reference proteome</keyword>
<dbReference type="eggNOG" id="KOG3639">
    <property type="taxonomic scope" value="Eukaryota"/>
</dbReference>
<organism evidence="5">
    <name type="scientific">Salpingoeca rosetta (strain ATCC 50818 / BSB-021)</name>
    <dbReference type="NCBI Taxonomy" id="946362"/>
    <lineage>
        <taxon>Eukaryota</taxon>
        <taxon>Choanoflagellata</taxon>
        <taxon>Craspedida</taxon>
        <taxon>Salpingoecidae</taxon>
        <taxon>Salpingoeca</taxon>
    </lineage>
</organism>
<dbReference type="EMBL" id="GL832979">
    <property type="protein sequence ID" value="EGD77675.1"/>
    <property type="molecule type" value="Genomic_DNA"/>
</dbReference>
<feature type="compositionally biased region" description="Low complexity" evidence="1">
    <location>
        <begin position="225"/>
        <end position="244"/>
    </location>
</feature>
<feature type="compositionally biased region" description="Basic and acidic residues" evidence="1">
    <location>
        <begin position="762"/>
        <end position="778"/>
    </location>
</feature>
<gene>
    <name evidence="4" type="ORF">PTSG_12789</name>
</gene>
<dbReference type="GO" id="GO:1904491">
    <property type="term" value="P:protein localization to ciliary transition zone"/>
    <property type="evidence" value="ECO:0007669"/>
    <property type="project" value="TreeGrafter"/>
</dbReference>
<dbReference type="RefSeq" id="XP_004990151.1">
    <property type="nucleotide sequence ID" value="XM_004990094.1"/>
</dbReference>
<feature type="compositionally biased region" description="Polar residues" evidence="1">
    <location>
        <begin position="169"/>
        <end position="182"/>
    </location>
</feature>
<dbReference type="STRING" id="946362.F2UKM6"/>
<dbReference type="InterPro" id="IPR052434">
    <property type="entry name" value="Tectonic-like_complex_comp"/>
</dbReference>
<feature type="region of interest" description="Disordered" evidence="1">
    <location>
        <begin position="746"/>
        <end position="805"/>
    </location>
</feature>
<feature type="compositionally biased region" description="Gly residues" evidence="1">
    <location>
        <begin position="1345"/>
        <end position="1367"/>
    </location>
</feature>
<dbReference type="PANTHER" id="PTHR20837:SF0">
    <property type="entry name" value="COILED-COIL AND C2 DOMAIN-CONTAINING PROTEIN 2A"/>
    <property type="match status" value="1"/>
</dbReference>
<feature type="domain" description="CC2D2A N-terminal C2" evidence="2">
    <location>
        <begin position="826"/>
        <end position="930"/>
    </location>
</feature>
<feature type="compositionally biased region" description="Basic residues" evidence="1">
    <location>
        <begin position="275"/>
        <end position="284"/>
    </location>
</feature>
<dbReference type="GO" id="GO:0035869">
    <property type="term" value="C:ciliary transition zone"/>
    <property type="evidence" value="ECO:0007669"/>
    <property type="project" value="TreeGrafter"/>
</dbReference>
<dbReference type="Pfam" id="PF15625">
    <property type="entry name" value="CC2D2AN-C2"/>
    <property type="match status" value="1"/>
</dbReference>
<dbReference type="GO" id="GO:1905515">
    <property type="term" value="P:non-motile cilium assembly"/>
    <property type="evidence" value="ECO:0007669"/>
    <property type="project" value="TreeGrafter"/>
</dbReference>
<dbReference type="OMA" id="MMARHEK"/>
<feature type="region of interest" description="Disordered" evidence="1">
    <location>
        <begin position="1649"/>
        <end position="1677"/>
    </location>
</feature>
<evidence type="ECO:0000259" key="2">
    <source>
        <dbReference type="Pfam" id="PF15625"/>
    </source>
</evidence>
<protein>
    <submittedName>
        <fullName evidence="4">Uncharacterized protein</fullName>
    </submittedName>
</protein>
<feature type="domain" description="CEP76/DRC7 peptidase-like" evidence="3">
    <location>
        <begin position="1587"/>
        <end position="1736"/>
    </location>
</feature>
<dbReference type="Pfam" id="PF24656">
    <property type="entry name" value="CEPT76_peptidase"/>
    <property type="match status" value="1"/>
</dbReference>
<feature type="compositionally biased region" description="Acidic residues" evidence="1">
    <location>
        <begin position="291"/>
        <end position="307"/>
    </location>
</feature>
<feature type="compositionally biased region" description="Polar residues" evidence="1">
    <location>
        <begin position="104"/>
        <end position="122"/>
    </location>
</feature>
<dbReference type="InterPro" id="IPR056290">
    <property type="entry name" value="CEPT76/DRC7_peptidase-like_dom"/>
</dbReference>
<dbReference type="KEGG" id="sre:PTSG_12789"/>
<feature type="compositionally biased region" description="Gly residues" evidence="1">
    <location>
        <begin position="987"/>
        <end position="1000"/>
    </location>
</feature>
<dbReference type="GeneID" id="16070704"/>
<feature type="compositionally biased region" description="Low complexity" evidence="1">
    <location>
        <begin position="1001"/>
        <end position="1013"/>
    </location>
</feature>
<feature type="compositionally biased region" description="Acidic residues" evidence="1">
    <location>
        <begin position="45"/>
        <end position="64"/>
    </location>
</feature>
<evidence type="ECO:0000256" key="1">
    <source>
        <dbReference type="SAM" id="MobiDB-lite"/>
    </source>
</evidence>
<dbReference type="Proteomes" id="UP000007799">
    <property type="component" value="Unassembled WGS sequence"/>
</dbReference>
<evidence type="ECO:0000313" key="5">
    <source>
        <dbReference type="Proteomes" id="UP000007799"/>
    </source>
</evidence>
<dbReference type="InParanoid" id="F2UKM6"/>
<feature type="region of interest" description="Disordered" evidence="1">
    <location>
        <begin position="1"/>
        <end position="326"/>
    </location>
</feature>
<feature type="compositionally biased region" description="Low complexity" evidence="1">
    <location>
        <begin position="123"/>
        <end position="141"/>
    </location>
</feature>
<dbReference type="FunCoup" id="F2UKM6">
    <property type="interactions" value="81"/>
</dbReference>
<dbReference type="InterPro" id="IPR028928">
    <property type="entry name" value="CC2D2AN-C2"/>
</dbReference>
<accession>F2UKM6</accession>
<reference evidence="4" key="1">
    <citation type="submission" date="2009-08" db="EMBL/GenBank/DDBJ databases">
        <title>Annotation of Salpingoeca rosetta.</title>
        <authorList>
            <consortium name="The Broad Institute Genome Sequencing Platform"/>
            <person name="Russ C."/>
            <person name="Cuomo C."/>
            <person name="Burger G."/>
            <person name="Gray M.W."/>
            <person name="Holland P.W.H."/>
            <person name="King N."/>
            <person name="Lang F.B.F."/>
            <person name="Roger A.J."/>
            <person name="Ruiz-Trillo I."/>
            <person name="Young S.K."/>
            <person name="Zeng Q."/>
            <person name="Gargeya S."/>
            <person name="Alvarado L."/>
            <person name="Berlin A."/>
            <person name="Chapman S.B."/>
            <person name="Chen Z."/>
            <person name="Freedman E."/>
            <person name="Gellesch M."/>
            <person name="Goldberg J."/>
            <person name="Griggs A."/>
            <person name="Gujja S."/>
            <person name="Heilman E."/>
            <person name="Heiman D."/>
            <person name="Howarth C."/>
            <person name="Mehta T."/>
            <person name="Neiman D."/>
            <person name="Pearson M."/>
            <person name="Roberts A."/>
            <person name="Saif S."/>
            <person name="Shea T."/>
            <person name="Shenoy N."/>
            <person name="Sisk P."/>
            <person name="Stolte C."/>
            <person name="Sykes S."/>
            <person name="White J."/>
            <person name="Yandava C."/>
            <person name="Haas B."/>
            <person name="Nusbaum C."/>
            <person name="Birren B."/>
        </authorList>
    </citation>
    <scope>NUCLEOTIDE SEQUENCE [LARGE SCALE GENOMIC DNA]</scope>
    <source>
        <strain evidence="4">ATCC 50818</strain>
    </source>
</reference>
<proteinExistence type="predicted"/>
<evidence type="ECO:0000259" key="3">
    <source>
        <dbReference type="Pfam" id="PF24656"/>
    </source>
</evidence>
<feature type="compositionally biased region" description="Polar residues" evidence="1">
    <location>
        <begin position="1"/>
        <end position="18"/>
    </location>
</feature>
<dbReference type="PANTHER" id="PTHR20837">
    <property type="entry name" value="CENTROSOMAL PROTEIN-RELATED"/>
    <property type="match status" value="1"/>
</dbReference>